<keyword evidence="2" id="KW-1185">Reference proteome</keyword>
<sequence length="143" mass="15876">MKHPSLKRDYLLLWVPIAVAWLLGPFISWASPQSDLRAGWQMTTKGIRLSVGAATPQPEQNLLAAPINRAISCPHMTEVSQSVRVSWDSKGRIVQERSTALWQSKLGGCQIEWRRNGSAKTVRPTMVCPNGSLSPAQCHDMRS</sequence>
<reference evidence="1" key="1">
    <citation type="submission" date="2021-02" db="EMBL/GenBank/DDBJ databases">
        <authorList>
            <person name="Cremers G."/>
            <person name="Picone N."/>
        </authorList>
    </citation>
    <scope>NUCLEOTIDE SEQUENCE</scope>
    <source>
        <strain evidence="1">PQ17</strain>
    </source>
</reference>
<evidence type="ECO:0000313" key="1">
    <source>
        <dbReference type="EMBL" id="CAF0704287.1"/>
    </source>
</evidence>
<organism evidence="1 2">
    <name type="scientific">Candidatus Methylacidithermus pantelleriae</name>
    <dbReference type="NCBI Taxonomy" id="2744239"/>
    <lineage>
        <taxon>Bacteria</taxon>
        <taxon>Pseudomonadati</taxon>
        <taxon>Verrucomicrobiota</taxon>
        <taxon>Methylacidiphilae</taxon>
        <taxon>Methylacidiphilales</taxon>
        <taxon>Methylacidiphilaceae</taxon>
        <taxon>Candidatus Methylacidithermus</taxon>
    </lineage>
</organism>
<gene>
    <name evidence="1" type="ORF">MPNT_630004</name>
</gene>
<accession>A0A8J2BL24</accession>
<proteinExistence type="predicted"/>
<protein>
    <submittedName>
        <fullName evidence="1">Uncharacterized protein</fullName>
    </submittedName>
</protein>
<name>A0A8J2BL24_9BACT</name>
<dbReference type="Proteomes" id="UP000663859">
    <property type="component" value="Unassembled WGS sequence"/>
</dbReference>
<evidence type="ECO:0000313" key="2">
    <source>
        <dbReference type="Proteomes" id="UP000663859"/>
    </source>
</evidence>
<dbReference type="RefSeq" id="WP_174583573.1">
    <property type="nucleotide sequence ID" value="NZ_CAJNOB010000060.1"/>
</dbReference>
<dbReference type="AlphaFoldDB" id="A0A8J2BL24"/>
<dbReference type="EMBL" id="CAJNOB010000060">
    <property type="protein sequence ID" value="CAF0704287.1"/>
    <property type="molecule type" value="Genomic_DNA"/>
</dbReference>
<comment type="caution">
    <text evidence="1">The sequence shown here is derived from an EMBL/GenBank/DDBJ whole genome shotgun (WGS) entry which is preliminary data.</text>
</comment>